<dbReference type="EC" id="1.1.1.100" evidence="3 9"/>
<reference evidence="11 12" key="1">
    <citation type="journal article" date="2013" name="J. Mol. Microbiol. Biotechnol.">
        <title>Analysis of the Complete Genomes of Acholeplasma brassicae , A. palmae and A. laidlawii and Their Comparison to the Obligate Parasites from ' Candidatus Phytoplasma'.</title>
        <authorList>
            <person name="Kube M."/>
            <person name="Siewert C."/>
            <person name="Migdoll A.M."/>
            <person name="Duduk B."/>
            <person name="Holz S."/>
            <person name="Rabus R."/>
            <person name="Seemuller E."/>
            <person name="Mitrovic J."/>
            <person name="Muller I."/>
            <person name="Buttner C."/>
            <person name="Reinhardt R."/>
        </authorList>
    </citation>
    <scope>NUCLEOTIDE SEQUENCE [LARGE SCALE GENOMIC DNA]</scope>
    <source>
        <strain evidence="11 12">J233</strain>
    </source>
</reference>
<feature type="binding site" evidence="8">
    <location>
        <position position="89"/>
    </location>
    <ligand>
        <name>NADP(+)</name>
        <dbReference type="ChEBI" id="CHEBI:58349"/>
    </ligand>
</feature>
<dbReference type="STRING" id="1318466.BN85410920"/>
<dbReference type="SMART" id="SM00822">
    <property type="entry name" value="PKS_KR"/>
    <property type="match status" value="1"/>
</dbReference>
<feature type="binding site" evidence="8">
    <location>
        <begin position="154"/>
        <end position="158"/>
    </location>
    <ligand>
        <name>NADP(+)</name>
        <dbReference type="ChEBI" id="CHEBI:58349"/>
    </ligand>
</feature>
<dbReference type="Gene3D" id="3.40.50.720">
    <property type="entry name" value="NAD(P)-binding Rossmann-like Domain"/>
    <property type="match status" value="1"/>
</dbReference>
<evidence type="ECO:0000256" key="3">
    <source>
        <dbReference type="ARBA" id="ARBA00012948"/>
    </source>
</evidence>
<dbReference type="Proteomes" id="UP000032740">
    <property type="component" value="Chromosome"/>
</dbReference>
<gene>
    <name evidence="11" type="primary">fabG</name>
    <name evidence="11" type="ORF">BN85410920</name>
</gene>
<evidence type="ECO:0000313" key="11">
    <source>
        <dbReference type="EMBL" id="CCV64669.1"/>
    </source>
</evidence>
<keyword evidence="9" id="KW-0275">Fatty acid biosynthesis</keyword>
<evidence type="ECO:0000256" key="7">
    <source>
        <dbReference type="PIRSR" id="PIRSR611284-1"/>
    </source>
</evidence>
<dbReference type="InterPro" id="IPR050259">
    <property type="entry name" value="SDR"/>
</dbReference>
<dbReference type="NCBIfam" id="TIGR01830">
    <property type="entry name" value="3oxo_ACP_reduc"/>
    <property type="match status" value="1"/>
</dbReference>
<evidence type="ECO:0000313" key="12">
    <source>
        <dbReference type="Proteomes" id="UP000032740"/>
    </source>
</evidence>
<keyword evidence="9" id="KW-0444">Lipid biosynthesis</keyword>
<feature type="binding site" evidence="8">
    <location>
        <position position="187"/>
    </location>
    <ligand>
        <name>NADP(+)</name>
        <dbReference type="ChEBI" id="CHEBI:58349"/>
    </ligand>
</feature>
<dbReference type="PRINTS" id="PR00081">
    <property type="entry name" value="GDHRDH"/>
</dbReference>
<dbReference type="PANTHER" id="PTHR42879:SF2">
    <property type="entry name" value="3-OXOACYL-[ACYL-CARRIER-PROTEIN] REDUCTASE FABG"/>
    <property type="match status" value="1"/>
</dbReference>
<dbReference type="GO" id="GO:0051287">
    <property type="term" value="F:NAD binding"/>
    <property type="evidence" value="ECO:0007669"/>
    <property type="project" value="UniProtKB-UniRule"/>
</dbReference>
<accession>U4KL91</accession>
<dbReference type="PANTHER" id="PTHR42879">
    <property type="entry name" value="3-OXOACYL-(ACYL-CARRIER-PROTEIN) REDUCTASE"/>
    <property type="match status" value="1"/>
</dbReference>
<dbReference type="NCBIfam" id="NF009466">
    <property type="entry name" value="PRK12826.1-2"/>
    <property type="match status" value="1"/>
</dbReference>
<dbReference type="RefSeq" id="WP_030003556.1">
    <property type="nucleotide sequence ID" value="NC_022538.1"/>
</dbReference>
<comment type="catalytic activity">
    <reaction evidence="6 9">
        <text>a (3R)-hydroxyacyl-[ACP] + NADP(+) = a 3-oxoacyl-[ACP] + NADPH + H(+)</text>
        <dbReference type="Rhea" id="RHEA:17397"/>
        <dbReference type="Rhea" id="RHEA-COMP:9916"/>
        <dbReference type="Rhea" id="RHEA-COMP:9945"/>
        <dbReference type="ChEBI" id="CHEBI:15378"/>
        <dbReference type="ChEBI" id="CHEBI:57783"/>
        <dbReference type="ChEBI" id="CHEBI:58349"/>
        <dbReference type="ChEBI" id="CHEBI:78776"/>
        <dbReference type="ChEBI" id="CHEBI:78827"/>
        <dbReference type="EC" id="1.1.1.100"/>
    </reaction>
</comment>
<comment type="subunit">
    <text evidence="9">Homotetramer.</text>
</comment>
<evidence type="ECO:0000256" key="6">
    <source>
        <dbReference type="ARBA" id="ARBA00048508"/>
    </source>
</evidence>
<dbReference type="HOGENOM" id="CLU_010194_1_3_14"/>
<keyword evidence="4 8" id="KW-0521">NADP</keyword>
<organism evidence="11 12">
    <name type="scientific">Alteracholeplasma palmae (strain ATCC 49389 / J233)</name>
    <name type="common">Acholeplasma palmae</name>
    <dbReference type="NCBI Taxonomy" id="1318466"/>
    <lineage>
        <taxon>Bacteria</taxon>
        <taxon>Bacillati</taxon>
        <taxon>Mycoplasmatota</taxon>
        <taxon>Mollicutes</taxon>
        <taxon>Acholeplasmatales</taxon>
        <taxon>Acholeplasmataceae</taxon>
        <taxon>Acholeplasma</taxon>
    </lineage>
</organism>
<dbReference type="AlphaFoldDB" id="U4KL91"/>
<dbReference type="GO" id="GO:0006633">
    <property type="term" value="P:fatty acid biosynthetic process"/>
    <property type="evidence" value="ECO:0007669"/>
    <property type="project" value="UniProtKB-UniPathway"/>
</dbReference>
<proteinExistence type="inferred from homology"/>
<evidence type="ECO:0000256" key="9">
    <source>
        <dbReference type="RuleBase" id="RU366074"/>
    </source>
</evidence>
<evidence type="ECO:0000256" key="2">
    <source>
        <dbReference type="ARBA" id="ARBA00006484"/>
    </source>
</evidence>
<comment type="pathway">
    <text evidence="1 9">Lipid metabolism; fatty acid biosynthesis.</text>
</comment>
<dbReference type="NCBIfam" id="NF005559">
    <property type="entry name" value="PRK07231.1"/>
    <property type="match status" value="1"/>
</dbReference>
<dbReference type="KEGG" id="apal:BN85410920"/>
<keyword evidence="5 9" id="KW-0560">Oxidoreductase</keyword>
<dbReference type="InterPro" id="IPR020904">
    <property type="entry name" value="Sc_DH/Rdtase_CS"/>
</dbReference>
<evidence type="ECO:0000259" key="10">
    <source>
        <dbReference type="SMART" id="SM00822"/>
    </source>
</evidence>
<dbReference type="CDD" id="cd05333">
    <property type="entry name" value="BKR_SDR_c"/>
    <property type="match status" value="1"/>
</dbReference>
<dbReference type="PRINTS" id="PR00080">
    <property type="entry name" value="SDRFAMILY"/>
</dbReference>
<dbReference type="InterPro" id="IPR036291">
    <property type="entry name" value="NAD(P)-bd_dom_sf"/>
</dbReference>
<evidence type="ECO:0000256" key="1">
    <source>
        <dbReference type="ARBA" id="ARBA00005194"/>
    </source>
</evidence>
<protein>
    <recommendedName>
        <fullName evidence="3 9">3-oxoacyl-[acyl-carrier-protein] reductase</fullName>
        <ecNumber evidence="3 9">1.1.1.100</ecNumber>
    </recommendedName>
</protein>
<dbReference type="UniPathway" id="UPA00094"/>
<dbReference type="SUPFAM" id="SSF51735">
    <property type="entry name" value="NAD(P)-binding Rossmann-fold domains"/>
    <property type="match status" value="1"/>
</dbReference>
<keyword evidence="12" id="KW-1185">Reference proteome</keyword>
<feature type="active site" description="Proton acceptor" evidence="7">
    <location>
        <position position="154"/>
    </location>
</feature>
<dbReference type="InterPro" id="IPR002347">
    <property type="entry name" value="SDR_fam"/>
</dbReference>
<keyword evidence="9" id="KW-0276">Fatty acid metabolism</keyword>
<dbReference type="EMBL" id="FO681347">
    <property type="protein sequence ID" value="CCV64669.1"/>
    <property type="molecule type" value="Genomic_DNA"/>
</dbReference>
<comment type="similarity">
    <text evidence="2 9">Belongs to the short-chain dehydrogenases/reductases (SDR) family.</text>
</comment>
<dbReference type="Pfam" id="PF13561">
    <property type="entry name" value="adh_short_C2"/>
    <property type="match status" value="1"/>
</dbReference>
<comment type="function">
    <text evidence="9">Catalyzes the NADPH-dependent reduction of beta-ketoacyl-ACP substrates to beta-hydroxyacyl-ACP products, the first reductive step in the elongation cycle of fatty acid biosynthesis.</text>
</comment>
<evidence type="ECO:0000256" key="8">
    <source>
        <dbReference type="PIRSR" id="PIRSR611284-2"/>
    </source>
</evidence>
<dbReference type="FunFam" id="3.40.50.720:FF:000115">
    <property type="entry name" value="3-oxoacyl-[acyl-carrier-protein] reductase FabG"/>
    <property type="match status" value="1"/>
</dbReference>
<dbReference type="InterPro" id="IPR011284">
    <property type="entry name" value="3oxo_ACP_reduc"/>
</dbReference>
<dbReference type="PROSITE" id="PS00061">
    <property type="entry name" value="ADH_SHORT"/>
    <property type="match status" value="1"/>
</dbReference>
<dbReference type="OrthoDB" id="9805904at2"/>
<feature type="domain" description="Ketoreductase" evidence="10">
    <location>
        <begin position="5"/>
        <end position="190"/>
    </location>
</feature>
<evidence type="ECO:0000256" key="4">
    <source>
        <dbReference type="ARBA" id="ARBA00022857"/>
    </source>
</evidence>
<dbReference type="GO" id="GO:0004316">
    <property type="term" value="F:3-oxoacyl-[acyl-carrier-protein] reductase (NADPH) activity"/>
    <property type="evidence" value="ECO:0007669"/>
    <property type="project" value="UniProtKB-UniRule"/>
</dbReference>
<dbReference type="InterPro" id="IPR057326">
    <property type="entry name" value="KR_dom"/>
</dbReference>
<sequence length="246" mass="26188">MSDKKVALITGGTTGIGKAIAHKLAISGYDIALNYYVGDEQAASVVKELEAFNVRVIAIKADVSKYQEVEQMVKEVVTKLGNLNIVVNNAGITDDALILRMQEEQFDRVISTNLKGVWNVCRHVSKVLLKSGYGRIINISSVTGIMGNAGQSNYSAAKAGVIGITKTLARELASRSVTVNAVAPGFIQTQMTDKLPETIINNVLEQIPLKKLGHAEDIANAVAFLASPDASYITGQVISIDGGLAM</sequence>
<evidence type="ECO:0000256" key="5">
    <source>
        <dbReference type="ARBA" id="ARBA00023002"/>
    </source>
</evidence>
<name>U4KL91_ALTPJ</name>
<keyword evidence="9" id="KW-0443">Lipid metabolism</keyword>